<dbReference type="SUPFAM" id="SSF55048">
    <property type="entry name" value="Probable ACP-binding domain of malonyl-CoA ACP transacylase"/>
    <property type="match status" value="1"/>
</dbReference>
<feature type="active site" evidence="5">
    <location>
        <position position="186"/>
    </location>
</feature>
<dbReference type="EC" id="2.3.1.39" evidence="4"/>
<evidence type="ECO:0000256" key="4">
    <source>
        <dbReference type="PIRNR" id="PIRNR000446"/>
    </source>
</evidence>
<dbReference type="AlphaFoldDB" id="A0AA90N8T2"/>
<dbReference type="PANTHER" id="PTHR42681">
    <property type="entry name" value="MALONYL-COA-ACYL CARRIER PROTEIN TRANSACYLASE, MITOCHONDRIAL"/>
    <property type="match status" value="1"/>
</dbReference>
<name>A0AA90N8T2_9ACTN</name>
<evidence type="ECO:0000256" key="5">
    <source>
        <dbReference type="PIRSR" id="PIRSR000446-1"/>
    </source>
</evidence>
<comment type="similarity">
    <text evidence="4">Belongs to the fabD family.</text>
</comment>
<dbReference type="GO" id="GO:0004314">
    <property type="term" value="F:[acyl-carrier-protein] S-malonyltransferase activity"/>
    <property type="evidence" value="ECO:0007669"/>
    <property type="project" value="UniProtKB-EC"/>
</dbReference>
<dbReference type="EMBL" id="JAUTIX010000001">
    <property type="protein sequence ID" value="MDP0396985.1"/>
    <property type="molecule type" value="Genomic_DNA"/>
</dbReference>
<protein>
    <recommendedName>
        <fullName evidence="4">Malonyl CoA-acyl carrier protein transacylase</fullName>
        <ecNumber evidence="4">2.3.1.39</ecNumber>
    </recommendedName>
</protein>
<gene>
    <name evidence="7" type="ORF">Q7X28_03510</name>
</gene>
<dbReference type="InterPro" id="IPR024925">
    <property type="entry name" value="Malonyl_CoA-ACP_transAc"/>
</dbReference>
<keyword evidence="8" id="KW-1185">Reference proteome</keyword>
<evidence type="ECO:0000259" key="6">
    <source>
        <dbReference type="SMART" id="SM00827"/>
    </source>
</evidence>
<evidence type="ECO:0000256" key="2">
    <source>
        <dbReference type="ARBA" id="ARBA00023315"/>
    </source>
</evidence>
<keyword evidence="1 4" id="KW-0808">Transferase</keyword>
<dbReference type="InterPro" id="IPR001227">
    <property type="entry name" value="Ac_transferase_dom_sf"/>
</dbReference>
<comment type="catalytic activity">
    <reaction evidence="3 4">
        <text>holo-[ACP] + malonyl-CoA = malonyl-[ACP] + CoA</text>
        <dbReference type="Rhea" id="RHEA:41792"/>
        <dbReference type="Rhea" id="RHEA-COMP:9623"/>
        <dbReference type="Rhea" id="RHEA-COMP:9685"/>
        <dbReference type="ChEBI" id="CHEBI:57287"/>
        <dbReference type="ChEBI" id="CHEBI:57384"/>
        <dbReference type="ChEBI" id="CHEBI:64479"/>
        <dbReference type="ChEBI" id="CHEBI:78449"/>
        <dbReference type="EC" id="2.3.1.39"/>
    </reaction>
</comment>
<dbReference type="InterPro" id="IPR014043">
    <property type="entry name" value="Acyl_transferase_dom"/>
</dbReference>
<evidence type="ECO:0000313" key="8">
    <source>
        <dbReference type="Proteomes" id="UP001178281"/>
    </source>
</evidence>
<dbReference type="Gene3D" id="3.30.70.250">
    <property type="entry name" value="Malonyl-CoA ACP transacylase, ACP-binding"/>
    <property type="match status" value="1"/>
</dbReference>
<dbReference type="GO" id="GO:0006633">
    <property type="term" value="P:fatty acid biosynthetic process"/>
    <property type="evidence" value="ECO:0007669"/>
    <property type="project" value="TreeGrafter"/>
</dbReference>
<dbReference type="SMART" id="SM00827">
    <property type="entry name" value="PKS_AT"/>
    <property type="match status" value="1"/>
</dbReference>
<reference evidence="7" key="1">
    <citation type="submission" date="2023-08" db="EMBL/GenBank/DDBJ databases">
        <title>The draft genome of Tsukamurella strandjordii strain 050030.</title>
        <authorList>
            <person name="Zhao F."/>
            <person name="Feng Y."/>
            <person name="Zong Z."/>
        </authorList>
    </citation>
    <scope>NUCLEOTIDE SEQUENCE</scope>
    <source>
        <strain evidence="7">050030</strain>
    </source>
</reference>
<dbReference type="InterPro" id="IPR016036">
    <property type="entry name" value="Malonyl_transacylase_ACP-bd"/>
</dbReference>
<keyword evidence="2 4" id="KW-0012">Acyltransferase</keyword>
<dbReference type="GO" id="GO:0005829">
    <property type="term" value="C:cytosol"/>
    <property type="evidence" value="ECO:0007669"/>
    <property type="project" value="TreeGrafter"/>
</dbReference>
<dbReference type="Gene3D" id="3.40.366.10">
    <property type="entry name" value="Malonyl-Coenzyme A Acyl Carrier Protein, domain 2"/>
    <property type="match status" value="1"/>
</dbReference>
<proteinExistence type="inferred from homology"/>
<dbReference type="PANTHER" id="PTHR42681:SF1">
    <property type="entry name" value="MALONYL-COA-ACYL CARRIER PROTEIN TRANSACYLASE, MITOCHONDRIAL"/>
    <property type="match status" value="1"/>
</dbReference>
<dbReference type="InterPro" id="IPR050858">
    <property type="entry name" value="Mal-CoA-ACP_Trans/PKS_FabD"/>
</dbReference>
<dbReference type="SUPFAM" id="SSF52151">
    <property type="entry name" value="FabD/lysophospholipase-like"/>
    <property type="match status" value="1"/>
</dbReference>
<dbReference type="RefSeq" id="WP_220656801.1">
    <property type="nucleotide sequence ID" value="NZ_BAAAII010000011.1"/>
</dbReference>
<evidence type="ECO:0000256" key="3">
    <source>
        <dbReference type="ARBA" id="ARBA00048462"/>
    </source>
</evidence>
<sequence>MTALVMFPGQGSQRPGMCATALRDRHDLVVLASEIAGFDISEASRSADLLRKTQYVQPTVFVAEYVAYLRNPACGEAVLAGHSLGELAALCAAGAVDFESGVGLAAERGRLMASVPAGGMVAVMGVSPSAVETILSEELTELDVANYNGDRQVVISGPHAALDVLCERVDELGGLAVGLNVDGAFHSRSMRAAAREFTDVLARLRLAAPSIPVYSNVTAELFPEDSAAIADLMVRQLFSPVRWTEILVRAMEAGVERFVEVGPGTVLTGIAERMIAARGWSAGVAVGEADAA</sequence>
<organism evidence="7 8">
    <name type="scientific">Tsukamurella strandjordii</name>
    <dbReference type="NCBI Taxonomy" id="147577"/>
    <lineage>
        <taxon>Bacteria</taxon>
        <taxon>Bacillati</taxon>
        <taxon>Actinomycetota</taxon>
        <taxon>Actinomycetes</taxon>
        <taxon>Mycobacteriales</taxon>
        <taxon>Tsukamurellaceae</taxon>
        <taxon>Tsukamurella</taxon>
    </lineage>
</organism>
<dbReference type="InterPro" id="IPR016035">
    <property type="entry name" value="Acyl_Trfase/lysoPLipase"/>
</dbReference>
<comment type="caution">
    <text evidence="7">The sequence shown here is derived from an EMBL/GenBank/DDBJ whole genome shotgun (WGS) entry which is preliminary data.</text>
</comment>
<feature type="domain" description="Malonyl-CoA:ACP transacylase (MAT)" evidence="6">
    <location>
        <begin position="6"/>
        <end position="291"/>
    </location>
</feature>
<accession>A0AA90N8T2</accession>
<evidence type="ECO:0000313" key="7">
    <source>
        <dbReference type="EMBL" id="MDP0396985.1"/>
    </source>
</evidence>
<dbReference type="Proteomes" id="UP001178281">
    <property type="component" value="Unassembled WGS sequence"/>
</dbReference>
<dbReference type="Pfam" id="PF00698">
    <property type="entry name" value="Acyl_transf_1"/>
    <property type="match status" value="1"/>
</dbReference>
<evidence type="ECO:0000256" key="1">
    <source>
        <dbReference type="ARBA" id="ARBA00022679"/>
    </source>
</evidence>
<dbReference type="PIRSF" id="PIRSF000446">
    <property type="entry name" value="Mct"/>
    <property type="match status" value="1"/>
</dbReference>
<feature type="active site" evidence="5">
    <location>
        <position position="83"/>
    </location>
</feature>